<feature type="non-terminal residue" evidence="2">
    <location>
        <position position="58"/>
    </location>
</feature>
<dbReference type="GO" id="GO:0006760">
    <property type="term" value="P:folic acid-containing compound metabolic process"/>
    <property type="evidence" value="ECO:0007669"/>
    <property type="project" value="InterPro"/>
</dbReference>
<dbReference type="InterPro" id="IPR043133">
    <property type="entry name" value="GTP-CH-I_C/QueF"/>
</dbReference>
<dbReference type="EMBL" id="CADCVB010000100">
    <property type="protein sequence ID" value="CAA9428533.1"/>
    <property type="molecule type" value="Genomic_DNA"/>
</dbReference>
<dbReference type="Pfam" id="PF02152">
    <property type="entry name" value="FolB"/>
    <property type="match status" value="1"/>
</dbReference>
<evidence type="ECO:0000313" key="2">
    <source>
        <dbReference type="EMBL" id="CAA9428533.1"/>
    </source>
</evidence>
<proteinExistence type="predicted"/>
<dbReference type="SUPFAM" id="SSF55620">
    <property type="entry name" value="Tetrahydrobiopterin biosynthesis enzymes-like"/>
    <property type="match status" value="1"/>
</dbReference>
<organism evidence="2">
    <name type="scientific">uncultured Rubrobacteraceae bacterium</name>
    <dbReference type="NCBI Taxonomy" id="349277"/>
    <lineage>
        <taxon>Bacteria</taxon>
        <taxon>Bacillati</taxon>
        <taxon>Actinomycetota</taxon>
        <taxon>Rubrobacteria</taxon>
        <taxon>Rubrobacterales</taxon>
        <taxon>Rubrobacteraceae</taxon>
        <taxon>environmental samples</taxon>
    </lineage>
</organism>
<gene>
    <name evidence="2" type="ORF">AVDCRST_MAG78-1481</name>
</gene>
<dbReference type="AlphaFoldDB" id="A0A6J4PYU1"/>
<dbReference type="GO" id="GO:0004150">
    <property type="term" value="F:dihydroneopterin aldolase activity"/>
    <property type="evidence" value="ECO:0007669"/>
    <property type="project" value="InterPro"/>
</dbReference>
<dbReference type="Gene3D" id="3.30.1130.10">
    <property type="match status" value="1"/>
</dbReference>
<name>A0A6J4PYU1_9ACTN</name>
<protein>
    <recommendedName>
        <fullName evidence="1">Dihydroneopterin aldolase/epimerase domain-containing protein</fullName>
    </recommendedName>
</protein>
<feature type="domain" description="Dihydroneopterin aldolase/epimerase" evidence="1">
    <location>
        <begin position="8"/>
        <end position="57"/>
    </location>
</feature>
<dbReference type="InterPro" id="IPR006157">
    <property type="entry name" value="FolB_dom"/>
</dbReference>
<evidence type="ECO:0000259" key="1">
    <source>
        <dbReference type="Pfam" id="PF02152"/>
    </source>
</evidence>
<sequence length="58" mass="6735">MDLQYRYRTGEGDELGETVDYGVVLREVADLLEREEFRLLETGMRRVGGHVLESFSKI</sequence>
<accession>A0A6J4PYU1</accession>
<reference evidence="2" key="1">
    <citation type="submission" date="2020-02" db="EMBL/GenBank/DDBJ databases">
        <authorList>
            <person name="Meier V. D."/>
        </authorList>
    </citation>
    <scope>NUCLEOTIDE SEQUENCE</scope>
    <source>
        <strain evidence="2">AVDCRST_MAG78</strain>
    </source>
</reference>